<keyword evidence="9" id="KW-1185">Reference proteome</keyword>
<keyword evidence="4 5" id="KW-0238">DNA-binding</keyword>
<evidence type="ECO:0000256" key="6">
    <source>
        <dbReference type="SAM" id="MobiDB-lite"/>
    </source>
</evidence>
<dbReference type="InterPro" id="IPR006612">
    <property type="entry name" value="THAP_Znf"/>
</dbReference>
<keyword evidence="2 5" id="KW-0863">Zinc-finger</keyword>
<dbReference type="Proteomes" id="UP001249851">
    <property type="component" value="Unassembled WGS sequence"/>
</dbReference>
<evidence type="ECO:0000256" key="2">
    <source>
        <dbReference type="ARBA" id="ARBA00022771"/>
    </source>
</evidence>
<dbReference type="GO" id="GO:0008270">
    <property type="term" value="F:zinc ion binding"/>
    <property type="evidence" value="ECO:0007669"/>
    <property type="project" value="UniProtKB-KW"/>
</dbReference>
<evidence type="ECO:0000256" key="4">
    <source>
        <dbReference type="ARBA" id="ARBA00023125"/>
    </source>
</evidence>
<feature type="domain" description="THAP-type" evidence="7">
    <location>
        <begin position="1"/>
        <end position="101"/>
    </location>
</feature>
<evidence type="ECO:0000256" key="5">
    <source>
        <dbReference type="PROSITE-ProRule" id="PRU00309"/>
    </source>
</evidence>
<protein>
    <recommendedName>
        <fullName evidence="7">THAP-type domain-containing protein</fullName>
    </recommendedName>
</protein>
<comment type="caution">
    <text evidence="8">The sequence shown here is derived from an EMBL/GenBank/DDBJ whole genome shotgun (WGS) entry which is preliminary data.</text>
</comment>
<evidence type="ECO:0000313" key="9">
    <source>
        <dbReference type="Proteomes" id="UP001249851"/>
    </source>
</evidence>
<sequence>MSPSSRVYCFVPLCNQMGRVDPQINRVGFFTFLKDPNIRKQWLQKIRKDVGPNFSLMKDTEICLLHFCGQIPEKRKQMEDLSTCNENGCVAEDPHSVPVARTRTVDSSSLVEDDMVSNNLETSDHEMQEESLSHWPERDCLLE</sequence>
<evidence type="ECO:0000313" key="8">
    <source>
        <dbReference type="EMBL" id="KAK2559246.1"/>
    </source>
</evidence>
<name>A0AAD9V2Y0_ACRCE</name>
<dbReference type="AlphaFoldDB" id="A0AAD9V2Y0"/>
<dbReference type="Pfam" id="PF05485">
    <property type="entry name" value="THAP"/>
    <property type="match status" value="1"/>
</dbReference>
<evidence type="ECO:0000259" key="7">
    <source>
        <dbReference type="PROSITE" id="PS50950"/>
    </source>
</evidence>
<gene>
    <name evidence="8" type="ORF">P5673_018389</name>
</gene>
<reference evidence="8" key="1">
    <citation type="journal article" date="2023" name="G3 (Bethesda)">
        <title>Whole genome assembly and annotation of the endangered Caribbean coral Acropora cervicornis.</title>
        <authorList>
            <person name="Selwyn J.D."/>
            <person name="Vollmer S.V."/>
        </authorList>
    </citation>
    <scope>NUCLEOTIDE SEQUENCE</scope>
    <source>
        <strain evidence="8">K2</strain>
    </source>
</reference>
<dbReference type="SUPFAM" id="SSF57716">
    <property type="entry name" value="Glucocorticoid receptor-like (DNA-binding domain)"/>
    <property type="match status" value="1"/>
</dbReference>
<proteinExistence type="predicted"/>
<evidence type="ECO:0000256" key="3">
    <source>
        <dbReference type="ARBA" id="ARBA00022833"/>
    </source>
</evidence>
<keyword evidence="3" id="KW-0862">Zinc</keyword>
<dbReference type="PROSITE" id="PS50950">
    <property type="entry name" value="ZF_THAP"/>
    <property type="match status" value="1"/>
</dbReference>
<reference evidence="8" key="2">
    <citation type="journal article" date="2023" name="Science">
        <title>Genomic signatures of disease resistance in endangered staghorn corals.</title>
        <authorList>
            <person name="Vollmer S.V."/>
            <person name="Selwyn J.D."/>
            <person name="Despard B.A."/>
            <person name="Roesel C.L."/>
        </authorList>
    </citation>
    <scope>NUCLEOTIDE SEQUENCE</scope>
    <source>
        <strain evidence="8">K2</strain>
    </source>
</reference>
<keyword evidence="1" id="KW-0479">Metal-binding</keyword>
<feature type="region of interest" description="Disordered" evidence="6">
    <location>
        <begin position="123"/>
        <end position="143"/>
    </location>
</feature>
<accession>A0AAD9V2Y0</accession>
<organism evidence="8 9">
    <name type="scientific">Acropora cervicornis</name>
    <name type="common">Staghorn coral</name>
    <dbReference type="NCBI Taxonomy" id="6130"/>
    <lineage>
        <taxon>Eukaryota</taxon>
        <taxon>Metazoa</taxon>
        <taxon>Cnidaria</taxon>
        <taxon>Anthozoa</taxon>
        <taxon>Hexacorallia</taxon>
        <taxon>Scleractinia</taxon>
        <taxon>Astrocoeniina</taxon>
        <taxon>Acroporidae</taxon>
        <taxon>Acropora</taxon>
    </lineage>
</organism>
<dbReference type="EMBL" id="JARQWQ010000041">
    <property type="protein sequence ID" value="KAK2559246.1"/>
    <property type="molecule type" value="Genomic_DNA"/>
</dbReference>
<dbReference type="GO" id="GO:0003677">
    <property type="term" value="F:DNA binding"/>
    <property type="evidence" value="ECO:0007669"/>
    <property type="project" value="UniProtKB-UniRule"/>
</dbReference>
<evidence type="ECO:0000256" key="1">
    <source>
        <dbReference type="ARBA" id="ARBA00022723"/>
    </source>
</evidence>